<protein>
    <submittedName>
        <fullName evidence="1">Uncharacterized protein</fullName>
    </submittedName>
</protein>
<sequence>MKQANNLEICHLLLELRSSQAASGYIYQNDCHFDRSVSAVLGPWGGCAQRSLIARRFARRSIPSSPARSCAGLLRRVAGSRRMQLYNSN</sequence>
<gene>
    <name evidence="1" type="ordered locus">Acry_1167</name>
</gene>
<dbReference type="Proteomes" id="UP000000245">
    <property type="component" value="Chromosome"/>
</dbReference>
<evidence type="ECO:0000313" key="2">
    <source>
        <dbReference type="Proteomes" id="UP000000245"/>
    </source>
</evidence>
<dbReference type="HOGENOM" id="CLU_2447916_0_0_5"/>
<dbReference type="AlphaFoldDB" id="A5FXP7"/>
<dbReference type="KEGG" id="acr:Acry_1167"/>
<name>A5FXP7_ACICJ</name>
<evidence type="ECO:0000313" key="1">
    <source>
        <dbReference type="EMBL" id="ABQ30379.1"/>
    </source>
</evidence>
<dbReference type="STRING" id="349163.Acry_1167"/>
<accession>A5FXP7</accession>
<reference evidence="1 2" key="1">
    <citation type="submission" date="2007-05" db="EMBL/GenBank/DDBJ databases">
        <title>Complete sequence of chromosome of Acidiphilium cryptum JF-5.</title>
        <authorList>
            <consortium name="US DOE Joint Genome Institute"/>
            <person name="Copeland A."/>
            <person name="Lucas S."/>
            <person name="Lapidus A."/>
            <person name="Barry K."/>
            <person name="Detter J.C."/>
            <person name="Glavina del Rio T."/>
            <person name="Hammon N."/>
            <person name="Israni S."/>
            <person name="Dalin E."/>
            <person name="Tice H."/>
            <person name="Pitluck S."/>
            <person name="Sims D."/>
            <person name="Brettin T."/>
            <person name="Bruce D."/>
            <person name="Han C."/>
            <person name="Schmutz J."/>
            <person name="Larimer F."/>
            <person name="Land M."/>
            <person name="Hauser L."/>
            <person name="Kyrpides N."/>
            <person name="Kim E."/>
            <person name="Magnuson T."/>
            <person name="Richardson P."/>
        </authorList>
    </citation>
    <scope>NUCLEOTIDE SEQUENCE [LARGE SCALE GENOMIC DNA]</scope>
    <source>
        <strain evidence="1 2">JF-5</strain>
    </source>
</reference>
<proteinExistence type="predicted"/>
<dbReference type="EMBL" id="CP000697">
    <property type="protein sequence ID" value="ABQ30379.1"/>
    <property type="molecule type" value="Genomic_DNA"/>
</dbReference>
<keyword evidence="2" id="KW-1185">Reference proteome</keyword>
<organism evidence="1 2">
    <name type="scientific">Acidiphilium cryptum (strain JF-5)</name>
    <dbReference type="NCBI Taxonomy" id="349163"/>
    <lineage>
        <taxon>Bacteria</taxon>
        <taxon>Pseudomonadati</taxon>
        <taxon>Pseudomonadota</taxon>
        <taxon>Alphaproteobacteria</taxon>
        <taxon>Acetobacterales</taxon>
        <taxon>Acidocellaceae</taxon>
        <taxon>Acidiphilium</taxon>
    </lineage>
</organism>